<evidence type="ECO:0000313" key="3">
    <source>
        <dbReference type="Proteomes" id="UP001273505"/>
    </source>
</evidence>
<reference evidence="2 3" key="1">
    <citation type="submission" date="2023-11" db="EMBL/GenBank/DDBJ databases">
        <title>Gilvimarinus fulvus sp. nov., isolated from the surface of Kelp.</title>
        <authorList>
            <person name="Sun Y.Y."/>
            <person name="Gong Y."/>
            <person name="Du Z.J."/>
        </authorList>
    </citation>
    <scope>NUCLEOTIDE SEQUENCE [LARGE SCALE GENOMIC DNA]</scope>
    <source>
        <strain evidence="2 3">SDUM040013</strain>
    </source>
</reference>
<dbReference type="InterPro" id="IPR002575">
    <property type="entry name" value="Aminoglycoside_PTrfase"/>
</dbReference>
<accession>A0ABU4RYG9</accession>
<dbReference type="InterPro" id="IPR011009">
    <property type="entry name" value="Kinase-like_dom_sf"/>
</dbReference>
<dbReference type="Gene3D" id="3.90.1200.10">
    <property type="match status" value="1"/>
</dbReference>
<dbReference type="SUPFAM" id="SSF56112">
    <property type="entry name" value="Protein kinase-like (PK-like)"/>
    <property type="match status" value="1"/>
</dbReference>
<sequence>MDVSSTDPITRGRALRDWLADVLGHQPDLQPCGGDAGGRRYFVVANDARWLAVNAPPQTENTAQFLLVAKLLAAGGVRVPEVRFADAHNGFLLVENLGQNLLANAQTPELQSLWYPRALSTLSRIAQRPTGQLPQFDTAFIRRELAIFREWFVDKLLGVSIAGSALRSLDVLDTTLAECALSQPRVFMHRDYHARNLILAGEDVAVIDFQDAVAGPLVYDLVSLLKDCYLTLPPDQVRRWALSYKAQAEALELMAVTADDEFMRVFDWVGLQRHIKVLGIFARLYLRDDKPGYLADLPRVLHYVLDVLARYPEFAEVHQRFERDLAPVYREQPWYLGEVPTVKPTGEGQL</sequence>
<dbReference type="Proteomes" id="UP001273505">
    <property type="component" value="Unassembled WGS sequence"/>
</dbReference>
<protein>
    <submittedName>
        <fullName evidence="2">Phosphotransferase</fullName>
    </submittedName>
</protein>
<evidence type="ECO:0000313" key="2">
    <source>
        <dbReference type="EMBL" id="MDX6849242.1"/>
    </source>
</evidence>
<dbReference type="Gene3D" id="3.30.200.20">
    <property type="entry name" value="Phosphorylase Kinase, domain 1"/>
    <property type="match status" value="1"/>
</dbReference>
<feature type="domain" description="Aminoglycoside phosphotransferase" evidence="1">
    <location>
        <begin position="29"/>
        <end position="245"/>
    </location>
</feature>
<proteinExistence type="predicted"/>
<dbReference type="Pfam" id="PF01636">
    <property type="entry name" value="APH"/>
    <property type="match status" value="1"/>
</dbReference>
<comment type="caution">
    <text evidence="2">The sequence shown here is derived from an EMBL/GenBank/DDBJ whole genome shotgun (WGS) entry which is preliminary data.</text>
</comment>
<keyword evidence="3" id="KW-1185">Reference proteome</keyword>
<evidence type="ECO:0000259" key="1">
    <source>
        <dbReference type="Pfam" id="PF01636"/>
    </source>
</evidence>
<name>A0ABU4RYG9_9GAMM</name>
<organism evidence="2 3">
    <name type="scientific">Gilvimarinus gilvus</name>
    <dbReference type="NCBI Taxonomy" id="3058038"/>
    <lineage>
        <taxon>Bacteria</taxon>
        <taxon>Pseudomonadati</taxon>
        <taxon>Pseudomonadota</taxon>
        <taxon>Gammaproteobacteria</taxon>
        <taxon>Cellvibrionales</taxon>
        <taxon>Cellvibrionaceae</taxon>
        <taxon>Gilvimarinus</taxon>
    </lineage>
</organism>
<dbReference type="RefSeq" id="WP_302721480.1">
    <property type="nucleotide sequence ID" value="NZ_JAULRU010000319.1"/>
</dbReference>
<dbReference type="EMBL" id="JAXAFO010000010">
    <property type="protein sequence ID" value="MDX6849242.1"/>
    <property type="molecule type" value="Genomic_DNA"/>
</dbReference>
<gene>
    <name evidence="2" type="ORF">SCD92_07710</name>
</gene>